<name>A0A2C6LD30_9APIC</name>
<dbReference type="InterPro" id="IPR036873">
    <property type="entry name" value="Rhodanese-like_dom_sf"/>
</dbReference>
<evidence type="ECO:0000313" key="3">
    <source>
        <dbReference type="Proteomes" id="UP000221165"/>
    </source>
</evidence>
<feature type="region of interest" description="Disordered" evidence="1">
    <location>
        <begin position="26"/>
        <end position="64"/>
    </location>
</feature>
<dbReference type="SUPFAM" id="SSF52821">
    <property type="entry name" value="Rhodanese/Cell cycle control phosphatase"/>
    <property type="match status" value="1"/>
</dbReference>
<feature type="compositionally biased region" description="Basic and acidic residues" evidence="1">
    <location>
        <begin position="205"/>
        <end position="226"/>
    </location>
</feature>
<organism evidence="2 3">
    <name type="scientific">Cystoisospora suis</name>
    <dbReference type="NCBI Taxonomy" id="483139"/>
    <lineage>
        <taxon>Eukaryota</taxon>
        <taxon>Sar</taxon>
        <taxon>Alveolata</taxon>
        <taxon>Apicomplexa</taxon>
        <taxon>Conoidasida</taxon>
        <taxon>Coccidia</taxon>
        <taxon>Eucoccidiorida</taxon>
        <taxon>Eimeriorina</taxon>
        <taxon>Sarcocystidae</taxon>
        <taxon>Cystoisospora</taxon>
    </lineage>
</organism>
<feature type="region of interest" description="Disordered" evidence="1">
    <location>
        <begin position="1240"/>
        <end position="1265"/>
    </location>
</feature>
<protein>
    <recommendedName>
        <fullName evidence="4">Rhodanese domain-containing protein</fullName>
    </recommendedName>
</protein>
<feature type="compositionally biased region" description="Basic and acidic residues" evidence="1">
    <location>
        <begin position="546"/>
        <end position="568"/>
    </location>
</feature>
<feature type="compositionally biased region" description="Basic and acidic residues" evidence="1">
    <location>
        <begin position="187"/>
        <end position="198"/>
    </location>
</feature>
<dbReference type="OrthoDB" id="331252at2759"/>
<dbReference type="RefSeq" id="XP_067926770.1">
    <property type="nucleotide sequence ID" value="XM_068061251.1"/>
</dbReference>
<dbReference type="Gene3D" id="3.40.250.10">
    <property type="entry name" value="Rhodanese-like domain"/>
    <property type="match status" value="1"/>
</dbReference>
<feature type="compositionally biased region" description="Basic and acidic residues" evidence="1">
    <location>
        <begin position="766"/>
        <end position="779"/>
    </location>
</feature>
<feature type="region of interest" description="Disordered" evidence="1">
    <location>
        <begin position="396"/>
        <end position="435"/>
    </location>
</feature>
<dbReference type="VEuPathDB" id="ToxoDB:CSUI_001045"/>
<reference evidence="2 3" key="1">
    <citation type="journal article" date="2017" name="Int. J. Parasitol.">
        <title>The genome of the protozoan parasite Cystoisospora suis and a reverse vaccinology approach to identify vaccine candidates.</title>
        <authorList>
            <person name="Palmieri N."/>
            <person name="Shrestha A."/>
            <person name="Ruttkowski B."/>
            <person name="Beck T."/>
            <person name="Vogl C."/>
            <person name="Tomley F."/>
            <person name="Blake D.P."/>
            <person name="Joachim A."/>
        </authorList>
    </citation>
    <scope>NUCLEOTIDE SEQUENCE [LARGE SCALE GENOMIC DNA]</scope>
    <source>
        <strain evidence="2 3">Wien I</strain>
    </source>
</reference>
<feature type="compositionally biased region" description="Polar residues" evidence="1">
    <location>
        <begin position="926"/>
        <end position="938"/>
    </location>
</feature>
<feature type="region of interest" description="Disordered" evidence="1">
    <location>
        <begin position="187"/>
        <end position="242"/>
    </location>
</feature>
<feature type="region of interest" description="Disordered" evidence="1">
    <location>
        <begin position="546"/>
        <end position="592"/>
    </location>
</feature>
<dbReference type="GeneID" id="94424462"/>
<evidence type="ECO:0008006" key="4">
    <source>
        <dbReference type="Google" id="ProtNLM"/>
    </source>
</evidence>
<feature type="region of interest" description="Disordered" evidence="1">
    <location>
        <begin position="1029"/>
        <end position="1051"/>
    </location>
</feature>
<proteinExistence type="predicted"/>
<gene>
    <name evidence="2" type="ORF">CSUI_001045</name>
</gene>
<accession>A0A2C6LD30</accession>
<dbReference type="Proteomes" id="UP000221165">
    <property type="component" value="Unassembled WGS sequence"/>
</dbReference>
<keyword evidence="3" id="KW-1185">Reference proteome</keyword>
<evidence type="ECO:0000313" key="2">
    <source>
        <dbReference type="EMBL" id="PHJ25098.1"/>
    </source>
</evidence>
<evidence type="ECO:0000256" key="1">
    <source>
        <dbReference type="SAM" id="MobiDB-lite"/>
    </source>
</evidence>
<feature type="compositionally biased region" description="Polar residues" evidence="1">
    <location>
        <begin position="735"/>
        <end position="747"/>
    </location>
</feature>
<dbReference type="EMBL" id="MIGC01000421">
    <property type="protein sequence ID" value="PHJ25098.1"/>
    <property type="molecule type" value="Genomic_DNA"/>
</dbReference>
<feature type="region of interest" description="Disordered" evidence="1">
    <location>
        <begin position="1310"/>
        <end position="1351"/>
    </location>
</feature>
<feature type="region of interest" description="Disordered" evidence="1">
    <location>
        <begin position="684"/>
        <end position="779"/>
    </location>
</feature>
<feature type="compositionally biased region" description="Basic and acidic residues" evidence="1">
    <location>
        <begin position="704"/>
        <end position="730"/>
    </location>
</feature>
<feature type="region of interest" description="Disordered" evidence="1">
    <location>
        <begin position="922"/>
        <end position="941"/>
    </location>
</feature>
<feature type="compositionally biased region" description="Low complexity" evidence="1">
    <location>
        <begin position="42"/>
        <end position="54"/>
    </location>
</feature>
<feature type="compositionally biased region" description="Basic and acidic residues" evidence="1">
    <location>
        <begin position="1029"/>
        <end position="1049"/>
    </location>
</feature>
<sequence>MTTPAVDFAAMLAEARREAAQRRLAALGSLQASHPNPENLEVSPVSPPASSNASCLTSPTSALPWPKPISPSDLFNLLQAPSERPQGSEEGTLAARVCLVDLRDEDSFREKHIRQAFRANVFLDELRQLRRRLKQRGEEGERRERSCSVGTYSLPEKVVFYAGSAADDSMLSSFTESSLHMAGALREAREQGVGRGVHEAGSGDPNRERSEGETKGGPGTRDERGQESAGRGRAGPDSPRSLAAAAVQELSQVFEANRVVEKARNVMPPRLFVLKGGFAAFVLAYPFLCLSAEESATAADKMHPAAAAALMSYPREICHFSVSTPSDGLADASGAGAFSCTPFFGLYVGTMLHAISRGVRRRLRISTVLDLSAEGLPPTIGNCSCTGCTASGCKWREGSDGQETDSAPRYSDERRAVRGVVPSGGEKEESLQAEEDKWQMERLDFPTGSDAEMQQPNQGAKRPAAELREEEGIIAHLPLRLIRPIDKFLSGDRRLDSSTANSLMCSSGRSTGGLDTAAATTATRYALPLQFCVNVLAEGLIAPLQPDEKGEGRFSDDWEPPHPEPQSKEKKKLPERKCKTQVDQRGGDEKKHGLERGSVLVVHSSDVCSVSGTAAVLAAYLSRKRTQSGFSSVSTSGAEVDRKLMKAFGSADRTSIALALLMKKWPALRLEPQHMRQLKRFCESEAKNQQPQAAAGEEVTPADNRTEGEPGDKKERGRGEGGWEPNHKDEDESANSRTLDSVQQGQTARFRGVKEDAPSVLSSRNQKQDGRELRCNEGAHDTRMLQRARVAIRDSPRGECGKGDLAGADGLDAGTMLRMTLDLCRLPSSPVYLSRSGAVVFFSRFRGSEDKSASLTLLSVLTGALVSKSSTALDGSLARGEKHKPGFFSSGGSAHSAEERGLIPGFQALLRGASAGIAVPAERETSAATNGTPSSSDSWAARSDCPAADEIAAETVACLLRMRNLSDEDRGVRSWDASELVDNFRRRERVQVPLEEVWRVLASCVACWVSAFRQTLGVTSEDVRDGLRVDSDLRPGADASEEKTGENRARNLASPSVRIDVGATIETREAKAIRIWESLTELIHSVHKGLRQNACPPSNCMAAVGAFLVNLSLLWRTLVALPDKSATPSAARGVGSPRGGEFVKSLSGELNEEGLGRPDLAVQKDETTVAAAGESRETTGEPGLPPRLARMNTVRRKSVNTRLQEHQKQFKKELVSLLVFVVGSEAASLLECAAETESAGEFSRATSQASRGGNEGSLSRPRDSQDAAVGETFFGRPTLALRLALVALYGAVINPLFVESKINLGYVSATESGTPTRDAKEQRQPDNSSVLHVEPKAPAGTSRLHRRDETAECPRVSSALRRLTELFQTKSLALVLDLAEVWSATHPREGTEALQLLRRLHEAGGADVYPHDEDGGRVVPASLGLVLRPIVVVAGEVESYAE</sequence>
<feature type="compositionally biased region" description="Basic and acidic residues" evidence="1">
    <location>
        <begin position="425"/>
        <end position="435"/>
    </location>
</feature>
<feature type="compositionally biased region" description="Basic and acidic residues" evidence="1">
    <location>
        <begin position="575"/>
        <end position="592"/>
    </location>
</feature>
<comment type="caution">
    <text evidence="2">The sequence shown here is derived from an EMBL/GenBank/DDBJ whole genome shotgun (WGS) entry which is preliminary data.</text>
</comment>